<keyword evidence="4" id="KW-1185">Reference proteome</keyword>
<feature type="compositionally biased region" description="Low complexity" evidence="2">
    <location>
        <begin position="172"/>
        <end position="197"/>
    </location>
</feature>
<feature type="region of interest" description="Disordered" evidence="2">
    <location>
        <begin position="114"/>
        <end position="198"/>
    </location>
</feature>
<proteinExistence type="inferred from homology"/>
<dbReference type="PANTHER" id="PTHR35024:SF4">
    <property type="entry name" value="POLYMER-FORMING CYTOSKELETAL PROTEIN"/>
    <property type="match status" value="1"/>
</dbReference>
<dbReference type="EMBL" id="JAGGDJ010000043">
    <property type="protein sequence ID" value="MBO7747961.1"/>
    <property type="molecule type" value="Genomic_DNA"/>
</dbReference>
<dbReference type="Pfam" id="PF04519">
    <property type="entry name" value="Bactofilin"/>
    <property type="match status" value="1"/>
</dbReference>
<dbReference type="Proteomes" id="UP000670947">
    <property type="component" value="Unassembled WGS sequence"/>
</dbReference>
<feature type="compositionally biased region" description="Basic and acidic residues" evidence="2">
    <location>
        <begin position="125"/>
        <end position="136"/>
    </location>
</feature>
<organism evidence="3 4">
    <name type="scientific">Paenibacillus artemisiicola</name>
    <dbReference type="NCBI Taxonomy" id="1172618"/>
    <lineage>
        <taxon>Bacteria</taxon>
        <taxon>Bacillati</taxon>
        <taxon>Bacillota</taxon>
        <taxon>Bacilli</taxon>
        <taxon>Bacillales</taxon>
        <taxon>Paenibacillaceae</taxon>
        <taxon>Paenibacillus</taxon>
    </lineage>
</organism>
<dbReference type="PANTHER" id="PTHR35024">
    <property type="entry name" value="HYPOTHETICAL CYTOSOLIC PROTEIN"/>
    <property type="match status" value="1"/>
</dbReference>
<feature type="compositionally biased region" description="Basic and acidic residues" evidence="2">
    <location>
        <begin position="143"/>
        <end position="160"/>
    </location>
</feature>
<feature type="region of interest" description="Disordered" evidence="2">
    <location>
        <begin position="538"/>
        <end position="563"/>
    </location>
</feature>
<evidence type="ECO:0000313" key="3">
    <source>
        <dbReference type="EMBL" id="MBO7747961.1"/>
    </source>
</evidence>
<sequence>MFKFWKKDRISTLLSDTFIGEGTIVEGAIRSAGSVRLEGQLRGDLFCEGDAALGETAFAISNITARSLHLAGQVTGNVRVSGKLTITATGKLVGDMDAATLEIEEGGVFQGKSAMDMGEPVVSPVERRGGRDRRVAADPNWNGEERRSGYDRRNREDRAGMPRKFSFRAPERAVAPENAAPAEAGPEAAASGAAEAADPLRESGRAFMQSMNGGGARAMARAAGVSEAERAALGVPGQAAAGKRGGGAVGDGGARAFDAARGAGGCAAAWGVLGHAPVSGADAAAEATFGPATGGRSAGGVSIDELLIDELGGESAEATFVAGRAFAHADEPRRDLAERADMEDGMMGAEVAAGVEAIGADSEEAVAAASVTVAAGVAMAAGSDSEAEEATEAASVSDAAEASAPAIDAATLGMTAVACADSKAMSARVILSGLAAEVDDAEDARLLAETQITALGEAAVRRGGEATENIHTALQVAATEENIEHDISSRDAGVGGTTEDAGTVVRIAATSRANIVETAEAPDWPVFEPRRPARRAAVPAAAPAVGNTASRRDEEAAALLRNW</sequence>
<evidence type="ECO:0000256" key="2">
    <source>
        <dbReference type="SAM" id="MobiDB-lite"/>
    </source>
</evidence>
<comment type="caution">
    <text evidence="3">The sequence shown here is derived from an EMBL/GenBank/DDBJ whole genome shotgun (WGS) entry which is preliminary data.</text>
</comment>
<evidence type="ECO:0000256" key="1">
    <source>
        <dbReference type="ARBA" id="ARBA00044755"/>
    </source>
</evidence>
<comment type="similarity">
    <text evidence="1">Belongs to the bactofilin family.</text>
</comment>
<dbReference type="InterPro" id="IPR007607">
    <property type="entry name" value="BacA/B"/>
</dbReference>
<accession>A0ABS3WI03</accession>
<gene>
    <name evidence="3" type="ORF">I8J29_27590</name>
</gene>
<reference evidence="3 4" key="1">
    <citation type="submission" date="2021-03" db="EMBL/GenBank/DDBJ databases">
        <title>Paenibacillus artemisicola MWE-103 whole genome sequence.</title>
        <authorList>
            <person name="Ham Y.J."/>
        </authorList>
    </citation>
    <scope>NUCLEOTIDE SEQUENCE [LARGE SCALE GENOMIC DNA]</scope>
    <source>
        <strain evidence="3 4">MWE-103</strain>
    </source>
</reference>
<name>A0ABS3WI03_9BACL</name>
<evidence type="ECO:0000313" key="4">
    <source>
        <dbReference type="Proteomes" id="UP000670947"/>
    </source>
</evidence>
<protein>
    <submittedName>
        <fullName evidence="3">Polymer-forming cytoskeletal protein</fullName>
    </submittedName>
</protein>
<dbReference type="RefSeq" id="WP_208850571.1">
    <property type="nucleotide sequence ID" value="NZ_JAGGDJ010000043.1"/>
</dbReference>